<dbReference type="Proteomes" id="UP001139971">
    <property type="component" value="Unassembled WGS sequence"/>
</dbReference>
<dbReference type="Gene3D" id="3.50.70.20">
    <property type="entry name" value="Cytochrome P460"/>
    <property type="match status" value="1"/>
</dbReference>
<dbReference type="RefSeq" id="WP_263544954.1">
    <property type="nucleotide sequence ID" value="NZ_JAOVZO020000014.1"/>
</dbReference>
<dbReference type="InterPro" id="IPR038142">
    <property type="entry name" value="Cytochrome_P460_sp"/>
</dbReference>
<evidence type="ECO:0008006" key="4">
    <source>
        <dbReference type="Google" id="ProtNLM"/>
    </source>
</evidence>
<feature type="chain" id="PRO_5040963098" description="Cytochrome c554/c'-like protein" evidence="1">
    <location>
        <begin position="22"/>
        <end position="1031"/>
    </location>
</feature>
<name>A0A9X3YL32_9GAMM</name>
<dbReference type="SUPFAM" id="SSF48695">
    <property type="entry name" value="Multiheme cytochromes"/>
    <property type="match status" value="1"/>
</dbReference>
<evidence type="ECO:0000256" key="1">
    <source>
        <dbReference type="SAM" id="SignalP"/>
    </source>
</evidence>
<proteinExistence type="predicted"/>
<sequence length="1031" mass="112802">MKPMQYAGLATLSLASAVAFAQSAPVQALPPFPPDAPAEWVCAESPPEPSPQDIAAWCKAHPNRGQRASFPDLPAEISDLSAKNRFDFALRSFLRDRTYRKYGWIADRDWRLTGPYAGDFPDGKRYGVHPAVRVWYSPEVTDWLCGGRAGELPTGAMIIKEMRSIDPQALNIDTNAQCMVIRKPAEQIEPGSWTVMVKRKGATHDGWYWANPTASGDGNPPILTSSAVTDPKFFGANPDRPANNPCWYPTGDLFTNTACEQPGKPPSQKLADVVTPYSLFGAYCMNCHASAEKELTFAALDNVLTSGLLYRHFGEPAAPKTATGLVGMLNVTDPGFDDRGGAEHGDAHNTEAGEAKLRAAQRQAWAFSQPQPQPAPQFAASFGTLGPTDFASAWRFHLPAESFDHRTAGALKPGLFLTSDQCQGCHDATVSNDATPNMLIDDPETGNAINVSMYGEWRASPMGLAGRDPVFFSQLQSETNRLPGLTECIENTCLHCHGVMGQRQLAMDTRKADAKCRNLFAVAPPPQVPFGDPFRLGLVTRYQSSDDPNGYGNLARDGISCAVCHRIDKAALGTEASFTGNWVAGTDDRIFGPFDDVIVDPMKNALGITPEHGEQIKSSDLCGSCHNILLPVLDNDGRPHPVHVPGGGTVTSTYEQTTHLEWTNSVFARGATFQSCQDCHMPNRYKSLSLAGTKIANIESEDFAPTTHRLPDEKITLTPRDGYARHSLHGLNVFLNEMFQQFPLLLGVRQIDYMGASTTQPGLITAAESMVRMARHETADIAIKDVIRAGDTFSATVRVTNKTGHFLPSGVGFRRAFIEFVAEDSSGRAIWASGRTDALGFLLDGLSDRRLPTENGVAQREFQPHYQRITNSGQVQIYQELIKDSSGYLTTSFLRRVQPVKDNRLRPRGFDPKLFLANASPYIRILGEVEGEAANDPYYTDPALTGADEVRYDIRLPPGDIARIARVRATLYNQSIPPFYLQQRFADAKAGPAQSGEIQRLYYLTSHLNTGPGSRIENWKLPLVTAAAPVR</sequence>
<keyword evidence="3" id="KW-1185">Reference proteome</keyword>
<keyword evidence="1" id="KW-0732">Signal</keyword>
<organism evidence="2 3">
    <name type="scientific">Tahibacter soli</name>
    <dbReference type="NCBI Taxonomy" id="2983605"/>
    <lineage>
        <taxon>Bacteria</taxon>
        <taxon>Pseudomonadati</taxon>
        <taxon>Pseudomonadota</taxon>
        <taxon>Gammaproteobacteria</taxon>
        <taxon>Lysobacterales</taxon>
        <taxon>Rhodanobacteraceae</taxon>
        <taxon>Tahibacter</taxon>
    </lineage>
</organism>
<feature type="signal peptide" evidence="1">
    <location>
        <begin position="1"/>
        <end position="21"/>
    </location>
</feature>
<comment type="caution">
    <text evidence="2">The sequence shown here is derived from an EMBL/GenBank/DDBJ whole genome shotgun (WGS) entry which is preliminary data.</text>
</comment>
<gene>
    <name evidence="2" type="ORF">OD750_009150</name>
</gene>
<dbReference type="EMBL" id="JAOVZO020000014">
    <property type="protein sequence ID" value="MDC8012713.1"/>
    <property type="molecule type" value="Genomic_DNA"/>
</dbReference>
<dbReference type="Gene3D" id="1.10.1130.10">
    <property type="entry name" value="Flavocytochrome C3, Chain A"/>
    <property type="match status" value="1"/>
</dbReference>
<accession>A0A9X3YL32</accession>
<evidence type="ECO:0000313" key="3">
    <source>
        <dbReference type="Proteomes" id="UP001139971"/>
    </source>
</evidence>
<dbReference type="InterPro" id="IPR036280">
    <property type="entry name" value="Multihaem_cyt_sf"/>
</dbReference>
<evidence type="ECO:0000313" key="2">
    <source>
        <dbReference type="EMBL" id="MDC8012713.1"/>
    </source>
</evidence>
<reference evidence="2" key="1">
    <citation type="submission" date="2023-02" db="EMBL/GenBank/DDBJ databases">
        <title>Tahibacter soli sp. nov. isolated from soil.</title>
        <authorList>
            <person name="Baek J.H."/>
            <person name="Lee J.K."/>
            <person name="Choi D.G."/>
            <person name="Jeon C.O."/>
        </authorList>
    </citation>
    <scope>NUCLEOTIDE SEQUENCE</scope>
    <source>
        <strain evidence="2">BL</strain>
    </source>
</reference>
<protein>
    <recommendedName>
        <fullName evidence="4">Cytochrome c554/c'-like protein</fullName>
    </recommendedName>
</protein>
<dbReference type="AlphaFoldDB" id="A0A9X3YL32"/>